<proteinExistence type="inferred from homology"/>
<dbReference type="AlphaFoldDB" id="A0A6G1J7B4"/>
<evidence type="ECO:0000313" key="8">
    <source>
        <dbReference type="Proteomes" id="UP000799291"/>
    </source>
</evidence>
<name>A0A6G1J7B4_9PLEO</name>
<feature type="transmembrane region" description="Helical" evidence="6">
    <location>
        <begin position="44"/>
        <end position="70"/>
    </location>
</feature>
<accession>A0A6G1J7B4</accession>
<dbReference type="Pfam" id="PF10190">
    <property type="entry name" value="Tmemb_170"/>
    <property type="match status" value="1"/>
</dbReference>
<keyword evidence="3 6" id="KW-0812">Transmembrane</keyword>
<comment type="similarity">
    <text evidence="2">Belongs to the TMEM170 family.</text>
</comment>
<dbReference type="Proteomes" id="UP000799291">
    <property type="component" value="Unassembled WGS sequence"/>
</dbReference>
<reference evidence="7" key="1">
    <citation type="journal article" date="2020" name="Stud. Mycol.">
        <title>101 Dothideomycetes genomes: a test case for predicting lifestyles and emergence of pathogens.</title>
        <authorList>
            <person name="Haridas S."/>
            <person name="Albert R."/>
            <person name="Binder M."/>
            <person name="Bloem J."/>
            <person name="Labutti K."/>
            <person name="Salamov A."/>
            <person name="Andreopoulos B."/>
            <person name="Baker S."/>
            <person name="Barry K."/>
            <person name="Bills G."/>
            <person name="Bluhm B."/>
            <person name="Cannon C."/>
            <person name="Castanera R."/>
            <person name="Culley D."/>
            <person name="Daum C."/>
            <person name="Ezra D."/>
            <person name="Gonzalez J."/>
            <person name="Henrissat B."/>
            <person name="Kuo A."/>
            <person name="Liang C."/>
            <person name="Lipzen A."/>
            <person name="Lutzoni F."/>
            <person name="Magnuson J."/>
            <person name="Mondo S."/>
            <person name="Nolan M."/>
            <person name="Ohm R."/>
            <person name="Pangilinan J."/>
            <person name="Park H.-J."/>
            <person name="Ramirez L."/>
            <person name="Alfaro M."/>
            <person name="Sun H."/>
            <person name="Tritt A."/>
            <person name="Yoshinaga Y."/>
            <person name="Zwiers L.-H."/>
            <person name="Turgeon B."/>
            <person name="Goodwin S."/>
            <person name="Spatafora J."/>
            <person name="Crous P."/>
            <person name="Grigoriev I."/>
        </authorList>
    </citation>
    <scope>NUCLEOTIDE SEQUENCE</scope>
    <source>
        <strain evidence="7">CBS 122367</strain>
    </source>
</reference>
<dbReference type="InterPro" id="IPR019334">
    <property type="entry name" value="TMEM170A/B/YPR153W-like"/>
</dbReference>
<evidence type="ECO:0000256" key="4">
    <source>
        <dbReference type="ARBA" id="ARBA00022989"/>
    </source>
</evidence>
<feature type="transmembrane region" description="Helical" evidence="6">
    <location>
        <begin position="117"/>
        <end position="138"/>
    </location>
</feature>
<evidence type="ECO:0000256" key="2">
    <source>
        <dbReference type="ARBA" id="ARBA00006325"/>
    </source>
</evidence>
<dbReference type="PANTHER" id="PTHR22779:SF6">
    <property type="entry name" value="SD17342P"/>
    <property type="match status" value="1"/>
</dbReference>
<evidence type="ECO:0000313" key="7">
    <source>
        <dbReference type="EMBL" id="KAF2686427.1"/>
    </source>
</evidence>
<evidence type="ECO:0000256" key="6">
    <source>
        <dbReference type="SAM" id="Phobius"/>
    </source>
</evidence>
<sequence length="142" mass="15765">MASFIQRVNSAAPPDYVVPGFPSLYLPVPTYLAEPQYLYFPTDIWRFTTIWTLLFFGAVHMVVAAWACIVQWRNWKVIWIAPLVYAAMAGIEGLIAGSVVGGLLGGVYQTGYFKMSTWIPFVWALVNAMVLILSSFAIHGGL</sequence>
<evidence type="ECO:0000256" key="3">
    <source>
        <dbReference type="ARBA" id="ARBA00022692"/>
    </source>
</evidence>
<feature type="transmembrane region" description="Helical" evidence="6">
    <location>
        <begin position="77"/>
        <end position="105"/>
    </location>
</feature>
<dbReference type="PANTHER" id="PTHR22779">
    <property type="entry name" value="SD17342P"/>
    <property type="match status" value="1"/>
</dbReference>
<comment type="subcellular location">
    <subcellularLocation>
        <location evidence="1">Membrane</location>
        <topology evidence="1">Multi-pass membrane protein</topology>
    </subcellularLocation>
</comment>
<organism evidence="7 8">
    <name type="scientific">Lentithecium fluviatile CBS 122367</name>
    <dbReference type="NCBI Taxonomy" id="1168545"/>
    <lineage>
        <taxon>Eukaryota</taxon>
        <taxon>Fungi</taxon>
        <taxon>Dikarya</taxon>
        <taxon>Ascomycota</taxon>
        <taxon>Pezizomycotina</taxon>
        <taxon>Dothideomycetes</taxon>
        <taxon>Pleosporomycetidae</taxon>
        <taxon>Pleosporales</taxon>
        <taxon>Massarineae</taxon>
        <taxon>Lentitheciaceae</taxon>
        <taxon>Lentithecium</taxon>
    </lineage>
</organism>
<gene>
    <name evidence="7" type="ORF">K458DRAFT_471966</name>
</gene>
<evidence type="ECO:0008006" key="9">
    <source>
        <dbReference type="Google" id="ProtNLM"/>
    </source>
</evidence>
<protein>
    <recommendedName>
        <fullName evidence="9">Integral membrane protein</fullName>
    </recommendedName>
</protein>
<dbReference type="EMBL" id="MU005577">
    <property type="protein sequence ID" value="KAF2686427.1"/>
    <property type="molecule type" value="Genomic_DNA"/>
</dbReference>
<evidence type="ECO:0000256" key="1">
    <source>
        <dbReference type="ARBA" id="ARBA00004141"/>
    </source>
</evidence>
<dbReference type="OrthoDB" id="2131401at2759"/>
<evidence type="ECO:0000256" key="5">
    <source>
        <dbReference type="ARBA" id="ARBA00023136"/>
    </source>
</evidence>
<dbReference type="GO" id="GO:0016020">
    <property type="term" value="C:membrane"/>
    <property type="evidence" value="ECO:0007669"/>
    <property type="project" value="UniProtKB-SubCell"/>
</dbReference>
<keyword evidence="4 6" id="KW-1133">Transmembrane helix</keyword>
<keyword evidence="8" id="KW-1185">Reference proteome</keyword>
<keyword evidence="5 6" id="KW-0472">Membrane</keyword>